<dbReference type="EMBL" id="BPLR01001474">
    <property type="protein sequence ID" value="GIZ02570.1"/>
    <property type="molecule type" value="Genomic_DNA"/>
</dbReference>
<proteinExistence type="predicted"/>
<evidence type="ECO:0000256" key="1">
    <source>
        <dbReference type="SAM" id="MobiDB-lite"/>
    </source>
</evidence>
<keyword evidence="3" id="KW-1185">Reference proteome</keyword>
<accession>A0AAV4Y7X4</accession>
<protein>
    <submittedName>
        <fullName evidence="2">Uncharacterized protein</fullName>
    </submittedName>
</protein>
<sequence>MEREADVADDRIGVVLEKERKNNFESGNEWRGGQSSGLSKRIEQRNPNQMHHLCSEEVSLLCYGQRDRGYSIKYGTTVFFVSSTFSMNIDEEIHAVIIVKSNNIVDIVKL</sequence>
<dbReference type="AlphaFoldDB" id="A0AAV4Y7X4"/>
<evidence type="ECO:0000313" key="3">
    <source>
        <dbReference type="Proteomes" id="UP001054945"/>
    </source>
</evidence>
<gene>
    <name evidence="2" type="ORF">CEXT_808981</name>
</gene>
<dbReference type="Proteomes" id="UP001054945">
    <property type="component" value="Unassembled WGS sequence"/>
</dbReference>
<comment type="caution">
    <text evidence="2">The sequence shown here is derived from an EMBL/GenBank/DDBJ whole genome shotgun (WGS) entry which is preliminary data.</text>
</comment>
<evidence type="ECO:0000313" key="2">
    <source>
        <dbReference type="EMBL" id="GIZ02570.1"/>
    </source>
</evidence>
<feature type="region of interest" description="Disordered" evidence="1">
    <location>
        <begin position="25"/>
        <end position="44"/>
    </location>
</feature>
<organism evidence="2 3">
    <name type="scientific">Caerostris extrusa</name>
    <name type="common">Bark spider</name>
    <name type="synonym">Caerostris bankana</name>
    <dbReference type="NCBI Taxonomy" id="172846"/>
    <lineage>
        <taxon>Eukaryota</taxon>
        <taxon>Metazoa</taxon>
        <taxon>Ecdysozoa</taxon>
        <taxon>Arthropoda</taxon>
        <taxon>Chelicerata</taxon>
        <taxon>Arachnida</taxon>
        <taxon>Araneae</taxon>
        <taxon>Araneomorphae</taxon>
        <taxon>Entelegynae</taxon>
        <taxon>Araneoidea</taxon>
        <taxon>Araneidae</taxon>
        <taxon>Caerostris</taxon>
    </lineage>
</organism>
<name>A0AAV4Y7X4_CAEEX</name>
<reference evidence="2 3" key="1">
    <citation type="submission" date="2021-06" db="EMBL/GenBank/DDBJ databases">
        <title>Caerostris extrusa draft genome.</title>
        <authorList>
            <person name="Kono N."/>
            <person name="Arakawa K."/>
        </authorList>
    </citation>
    <scope>NUCLEOTIDE SEQUENCE [LARGE SCALE GENOMIC DNA]</scope>
</reference>